<keyword evidence="2" id="KW-1185">Reference proteome</keyword>
<evidence type="ECO:0000313" key="1">
    <source>
        <dbReference type="EMBL" id="GJH21757.1"/>
    </source>
</evidence>
<sequence>MGLQRDGRETLIVIVKATWTLPAFGHAPTIAAEQIPLIEADCFTGEPGFSAPLYETDYAHFKPACDVLLIGSAYAPAGRPATRVNVGISVGTVFKQFAVVGPRRWRKCLTGVRPDDPAPFVRLRLGYDVAFGGTDRTEEPDGRTATYLTNPVGLGYWRHTAQIDGQPLPNTEQIGVPVTDPGGRYAPMALSPIGRNWMPRSQFAGTYDQTWLENTAPLWPDDFDTRYFQAAPADQILPYPKGGEDITLLNLTPNGRHRFRLPEKRMPVTFIPYRGRDVTREAFLDTIVLEPDDERFTLTWRATLALGRSIFDVKEVVAGEMSAAWHRSRRFPYKTYYRSLVEAVNAHRARRGPQ</sequence>
<dbReference type="Proteomes" id="UP001055013">
    <property type="component" value="Unassembled WGS sequence"/>
</dbReference>
<gene>
    <name evidence="1" type="ORF">CBA19CS22_34465</name>
</gene>
<name>A0ACB5R483_9BURK</name>
<organism evidence="1 2">
    <name type="scientific">Caballeronia novacaledonica</name>
    <dbReference type="NCBI Taxonomy" id="1544861"/>
    <lineage>
        <taxon>Bacteria</taxon>
        <taxon>Pseudomonadati</taxon>
        <taxon>Pseudomonadota</taxon>
        <taxon>Betaproteobacteria</taxon>
        <taxon>Burkholderiales</taxon>
        <taxon>Burkholderiaceae</taxon>
        <taxon>Caballeronia</taxon>
    </lineage>
</organism>
<evidence type="ECO:0000313" key="2">
    <source>
        <dbReference type="Proteomes" id="UP001055013"/>
    </source>
</evidence>
<accession>A0ACB5R483</accession>
<protein>
    <submittedName>
        <fullName evidence="1">DUF2169 domain-containing protein</fullName>
    </submittedName>
</protein>
<reference evidence="1" key="1">
    <citation type="submission" date="2021-09" db="EMBL/GenBank/DDBJ databases">
        <title>Isolation and characterization of 3-chlorobenzoate degrading bacteria from soils in Shizuoka.</title>
        <authorList>
            <person name="Ifat A."/>
            <person name="Ogawa N."/>
            <person name="Kimbara K."/>
            <person name="Moriuchi R."/>
            <person name="Dohra H."/>
            <person name="Shintani M."/>
        </authorList>
    </citation>
    <scope>NUCLEOTIDE SEQUENCE</scope>
    <source>
        <strain evidence="1">19CS2-2</strain>
    </source>
</reference>
<proteinExistence type="predicted"/>
<dbReference type="EMBL" id="BPUR01000031">
    <property type="protein sequence ID" value="GJH21757.1"/>
    <property type="molecule type" value="Genomic_DNA"/>
</dbReference>
<comment type="caution">
    <text evidence="1">The sequence shown here is derived from an EMBL/GenBank/DDBJ whole genome shotgun (WGS) entry which is preliminary data.</text>
</comment>